<evidence type="ECO:0000313" key="2">
    <source>
        <dbReference type="EMBL" id="KAF7833327.1"/>
    </source>
</evidence>
<gene>
    <name evidence="2" type="ORF">G2W53_015660</name>
</gene>
<feature type="region of interest" description="Disordered" evidence="1">
    <location>
        <begin position="79"/>
        <end position="103"/>
    </location>
</feature>
<protein>
    <submittedName>
        <fullName evidence="2">Retrovirus-related Pol polyprotein from transposon TNT 1-94</fullName>
    </submittedName>
</protein>
<name>A0A835CAC8_9FABA</name>
<evidence type="ECO:0000313" key="3">
    <source>
        <dbReference type="Proteomes" id="UP000634136"/>
    </source>
</evidence>
<sequence length="124" mass="13729">MNVKFHELDVAESSCPQPSETPESSKSVSIPLPSLTETLPVALAREEMVTLLVQDEDLGILVTEVPQVHELAPYIPQVHEPSPEIPQVHEPAPEIPLRRSQRERKPAIGSDYQVYLGIKSIVFG</sequence>
<organism evidence="2 3">
    <name type="scientific">Senna tora</name>
    <dbReference type="NCBI Taxonomy" id="362788"/>
    <lineage>
        <taxon>Eukaryota</taxon>
        <taxon>Viridiplantae</taxon>
        <taxon>Streptophyta</taxon>
        <taxon>Embryophyta</taxon>
        <taxon>Tracheophyta</taxon>
        <taxon>Spermatophyta</taxon>
        <taxon>Magnoliopsida</taxon>
        <taxon>eudicotyledons</taxon>
        <taxon>Gunneridae</taxon>
        <taxon>Pentapetalae</taxon>
        <taxon>rosids</taxon>
        <taxon>fabids</taxon>
        <taxon>Fabales</taxon>
        <taxon>Fabaceae</taxon>
        <taxon>Caesalpinioideae</taxon>
        <taxon>Cassia clade</taxon>
        <taxon>Senna</taxon>
    </lineage>
</organism>
<feature type="region of interest" description="Disordered" evidence="1">
    <location>
        <begin position="1"/>
        <end position="31"/>
    </location>
</feature>
<feature type="compositionally biased region" description="Polar residues" evidence="1">
    <location>
        <begin position="14"/>
        <end position="28"/>
    </location>
</feature>
<dbReference type="EMBL" id="JAAIUW010000005">
    <property type="protein sequence ID" value="KAF7833327.1"/>
    <property type="molecule type" value="Genomic_DNA"/>
</dbReference>
<dbReference type="Proteomes" id="UP000634136">
    <property type="component" value="Unassembled WGS sequence"/>
</dbReference>
<dbReference type="AlphaFoldDB" id="A0A835CAC8"/>
<comment type="caution">
    <text evidence="2">The sequence shown here is derived from an EMBL/GenBank/DDBJ whole genome shotgun (WGS) entry which is preliminary data.</text>
</comment>
<proteinExistence type="predicted"/>
<accession>A0A835CAC8</accession>
<evidence type="ECO:0000256" key="1">
    <source>
        <dbReference type="SAM" id="MobiDB-lite"/>
    </source>
</evidence>
<keyword evidence="3" id="KW-1185">Reference proteome</keyword>
<reference evidence="2" key="1">
    <citation type="submission" date="2020-09" db="EMBL/GenBank/DDBJ databases">
        <title>Genome-Enabled Discovery of Anthraquinone Biosynthesis in Senna tora.</title>
        <authorList>
            <person name="Kang S.-H."/>
            <person name="Pandey R.P."/>
            <person name="Lee C.-M."/>
            <person name="Sim J.-S."/>
            <person name="Jeong J.-T."/>
            <person name="Choi B.-S."/>
            <person name="Jung M."/>
            <person name="Ginzburg D."/>
            <person name="Zhao K."/>
            <person name="Won S.Y."/>
            <person name="Oh T.-J."/>
            <person name="Yu Y."/>
            <person name="Kim N.-H."/>
            <person name="Lee O.R."/>
            <person name="Lee T.-H."/>
            <person name="Bashyal P."/>
            <person name="Kim T.-S."/>
            <person name="Lee W.-H."/>
            <person name="Kawkins C."/>
            <person name="Kim C.-K."/>
            <person name="Kim J.S."/>
            <person name="Ahn B.O."/>
            <person name="Rhee S.Y."/>
            <person name="Sohng J.K."/>
        </authorList>
    </citation>
    <scope>NUCLEOTIDE SEQUENCE</scope>
    <source>
        <tissue evidence="2">Leaf</tissue>
    </source>
</reference>